<name>V5GZA6_IXORI</name>
<evidence type="ECO:0000313" key="2">
    <source>
        <dbReference type="EMBL" id="JAB69754.1"/>
    </source>
</evidence>
<dbReference type="AlphaFoldDB" id="V5GZA6"/>
<feature type="signal peptide" evidence="1">
    <location>
        <begin position="1"/>
        <end position="21"/>
    </location>
</feature>
<accession>V5GZA6</accession>
<protein>
    <submittedName>
        <fullName evidence="2">Putative secreted protein</fullName>
    </submittedName>
</protein>
<keyword evidence="1" id="KW-0732">Signal</keyword>
<sequence length="222" mass="25174">MGTPCWSLCLWLWLMYAGVECLPNVRLRSRQEPEVQRPLKITIGFYIDGSVKETESNLITWMQNVKLLVQNDFIDYLGLPIELSEQIINASEEPGLVEELKHKNLDTYMQPDIAIPTLTNFFKSKQRPDIVCLVTNLDITNNNNVIKAYAYSSETTLCDSGVSMVLAYASYLTTHIAKQLYEEILKSIDPEKVPNVTPLPNRYKTGSTEKVFTGMRQGISST</sequence>
<organism evidence="2">
    <name type="scientific">Ixodes ricinus</name>
    <name type="common">Common tick</name>
    <name type="synonym">Acarus ricinus</name>
    <dbReference type="NCBI Taxonomy" id="34613"/>
    <lineage>
        <taxon>Eukaryota</taxon>
        <taxon>Metazoa</taxon>
        <taxon>Ecdysozoa</taxon>
        <taxon>Arthropoda</taxon>
        <taxon>Chelicerata</taxon>
        <taxon>Arachnida</taxon>
        <taxon>Acari</taxon>
        <taxon>Parasitiformes</taxon>
        <taxon>Ixodida</taxon>
        <taxon>Ixodoidea</taxon>
        <taxon>Ixodidae</taxon>
        <taxon>Ixodinae</taxon>
        <taxon>Ixodes</taxon>
    </lineage>
</organism>
<evidence type="ECO:0000256" key="1">
    <source>
        <dbReference type="SAM" id="SignalP"/>
    </source>
</evidence>
<proteinExistence type="evidence at transcript level"/>
<dbReference type="EMBL" id="GANP01014714">
    <property type="protein sequence ID" value="JAB69754.1"/>
    <property type="molecule type" value="mRNA"/>
</dbReference>
<reference evidence="2" key="1">
    <citation type="journal article" date="2015" name="Sci. Rep.">
        <title>Tissue- and time-dependent transcription in Ixodes ricinus salivary glands and midguts when blood feeding on the vertebrate host.</title>
        <authorList>
            <person name="Kotsyfakis M."/>
            <person name="Schwarz A."/>
            <person name="Erhart J."/>
            <person name="Ribeiro J.M."/>
        </authorList>
    </citation>
    <scope>NUCLEOTIDE SEQUENCE</scope>
    <source>
        <tissue evidence="2">Salivary gland and midgut</tissue>
    </source>
</reference>
<feature type="chain" id="PRO_5004734674" evidence="1">
    <location>
        <begin position="22"/>
        <end position="222"/>
    </location>
</feature>